<evidence type="ECO:0000313" key="3">
    <source>
        <dbReference type="Proteomes" id="UP000078512"/>
    </source>
</evidence>
<organism evidence="2 3">
    <name type="scientific">Linnemannia elongata AG-77</name>
    <dbReference type="NCBI Taxonomy" id="1314771"/>
    <lineage>
        <taxon>Eukaryota</taxon>
        <taxon>Fungi</taxon>
        <taxon>Fungi incertae sedis</taxon>
        <taxon>Mucoromycota</taxon>
        <taxon>Mortierellomycotina</taxon>
        <taxon>Mortierellomycetes</taxon>
        <taxon>Mortierellales</taxon>
        <taxon>Mortierellaceae</taxon>
        <taxon>Linnemannia</taxon>
    </lineage>
</organism>
<evidence type="ECO:0000313" key="2">
    <source>
        <dbReference type="EMBL" id="OAQ27411.1"/>
    </source>
</evidence>
<evidence type="ECO:0000256" key="1">
    <source>
        <dbReference type="SAM" id="Phobius"/>
    </source>
</evidence>
<sequence>MVHFRRMLSFALSFFTNERSPLPSSFLLLSSSHLTPFSILFLASPYLISLLPTFLLSLRLLYLSRQPRSFKPFCLLFIHTHSPSQFSTPPCFLLLTPYSTSVLPEPHTQSHSTTTTTRAPGITFTFRNYPASLQKTNNRAALLGTFCSPLCPSFLPSLLIPPPSKPDPGRSPFFFSNPFF</sequence>
<keyword evidence="1" id="KW-0812">Transmembrane</keyword>
<protein>
    <submittedName>
        <fullName evidence="2">Uncharacterized protein</fullName>
    </submittedName>
</protein>
<reference evidence="2 3" key="1">
    <citation type="submission" date="2016-05" db="EMBL/GenBank/DDBJ databases">
        <title>Genome sequencing reveals origins of a unique bacterial endosymbiosis in the earliest lineages of terrestrial Fungi.</title>
        <authorList>
            <consortium name="DOE Joint Genome Institute"/>
            <person name="Uehling J."/>
            <person name="Gryganskyi A."/>
            <person name="Hameed K."/>
            <person name="Tschaplinski T."/>
            <person name="Misztal P."/>
            <person name="Wu S."/>
            <person name="Desiro A."/>
            <person name="Vande Pol N."/>
            <person name="Du Z.-Y."/>
            <person name="Zienkiewicz A."/>
            <person name="Zienkiewicz K."/>
            <person name="Morin E."/>
            <person name="Tisserant E."/>
            <person name="Splivallo R."/>
            <person name="Hainaut M."/>
            <person name="Henrissat B."/>
            <person name="Ohm R."/>
            <person name="Kuo A."/>
            <person name="Yan J."/>
            <person name="Lipzen A."/>
            <person name="Nolan M."/>
            <person name="Labutti K."/>
            <person name="Barry K."/>
            <person name="Goldstein A."/>
            <person name="Labbe J."/>
            <person name="Schadt C."/>
            <person name="Tuskan G."/>
            <person name="Grigoriev I."/>
            <person name="Martin F."/>
            <person name="Vilgalys R."/>
            <person name="Bonito G."/>
        </authorList>
    </citation>
    <scope>NUCLEOTIDE SEQUENCE [LARGE SCALE GENOMIC DNA]</scope>
    <source>
        <strain evidence="2 3">AG-77</strain>
    </source>
</reference>
<name>A0A197JSI4_9FUNG</name>
<feature type="transmembrane region" description="Helical" evidence="1">
    <location>
        <begin position="37"/>
        <end position="62"/>
    </location>
</feature>
<dbReference type="EMBL" id="KV442057">
    <property type="protein sequence ID" value="OAQ27411.1"/>
    <property type="molecule type" value="Genomic_DNA"/>
</dbReference>
<keyword evidence="3" id="KW-1185">Reference proteome</keyword>
<gene>
    <name evidence="2" type="ORF">K457DRAFT_634574</name>
</gene>
<keyword evidence="1" id="KW-1133">Transmembrane helix</keyword>
<keyword evidence="1" id="KW-0472">Membrane</keyword>
<proteinExistence type="predicted"/>
<dbReference type="AlphaFoldDB" id="A0A197JSI4"/>
<dbReference type="Proteomes" id="UP000078512">
    <property type="component" value="Unassembled WGS sequence"/>
</dbReference>
<accession>A0A197JSI4</accession>